<accession>A0ABS5BKE9</accession>
<dbReference type="Pfam" id="PF04542">
    <property type="entry name" value="Sigma70_r2"/>
    <property type="match status" value="1"/>
</dbReference>
<dbReference type="PANTHER" id="PTHR19879">
    <property type="entry name" value="TRANSCRIPTION INITIATION FACTOR TFIID"/>
    <property type="match status" value="1"/>
</dbReference>
<dbReference type="Pfam" id="PF00400">
    <property type="entry name" value="WD40"/>
    <property type="match status" value="3"/>
</dbReference>
<dbReference type="PANTHER" id="PTHR19879:SF9">
    <property type="entry name" value="TRANSCRIPTION INITIATION FACTOR TFIID SUBUNIT 5"/>
    <property type="match status" value="1"/>
</dbReference>
<feature type="domain" description="RNA polymerase sigma factor 70 region 4 type 2" evidence="5">
    <location>
        <begin position="135"/>
        <end position="184"/>
    </location>
</feature>
<feature type="repeat" description="WD" evidence="3">
    <location>
        <begin position="903"/>
        <end position="934"/>
    </location>
</feature>
<dbReference type="Gene3D" id="1.10.10.10">
    <property type="entry name" value="Winged helix-like DNA-binding domain superfamily/Winged helix DNA-binding domain"/>
    <property type="match status" value="1"/>
</dbReference>
<dbReference type="Gene3D" id="1.10.1740.10">
    <property type="match status" value="1"/>
</dbReference>
<dbReference type="InterPro" id="IPR036388">
    <property type="entry name" value="WH-like_DNA-bd_sf"/>
</dbReference>
<comment type="caution">
    <text evidence="6">The sequence shown here is derived from an EMBL/GenBank/DDBJ whole genome shotgun (WGS) entry which is preliminary data.</text>
</comment>
<dbReference type="RefSeq" id="WP_210652308.1">
    <property type="nucleotide sequence ID" value="NZ_JAGKQQ010000001.1"/>
</dbReference>
<keyword evidence="2" id="KW-0677">Repeat</keyword>
<evidence type="ECO:0000259" key="5">
    <source>
        <dbReference type="Pfam" id="PF08281"/>
    </source>
</evidence>
<evidence type="ECO:0000313" key="6">
    <source>
        <dbReference type="EMBL" id="MBP3954164.1"/>
    </source>
</evidence>
<feature type="domain" description="RNA polymerase sigma-70 region 2" evidence="4">
    <location>
        <begin position="44"/>
        <end position="110"/>
    </location>
</feature>
<proteinExistence type="predicted"/>
<keyword evidence="1 3" id="KW-0853">WD repeat</keyword>
<name>A0ABS5BKE9_9BACT</name>
<dbReference type="InterPro" id="IPR019775">
    <property type="entry name" value="WD40_repeat_CS"/>
</dbReference>
<dbReference type="InterPro" id="IPR011047">
    <property type="entry name" value="Quinoprotein_ADH-like_sf"/>
</dbReference>
<dbReference type="InterPro" id="IPR014284">
    <property type="entry name" value="RNA_pol_sigma-70_dom"/>
</dbReference>
<evidence type="ECO:0000313" key="7">
    <source>
        <dbReference type="Proteomes" id="UP000676565"/>
    </source>
</evidence>
<dbReference type="Pfam" id="PF08281">
    <property type="entry name" value="Sigma70_r4_2"/>
    <property type="match status" value="1"/>
</dbReference>
<dbReference type="InterPro" id="IPR001680">
    <property type="entry name" value="WD40_rpt"/>
</dbReference>
<dbReference type="InterPro" id="IPR007627">
    <property type="entry name" value="RNA_pol_sigma70_r2"/>
</dbReference>
<dbReference type="InterPro" id="IPR013324">
    <property type="entry name" value="RNA_pol_sigma_r3/r4-like"/>
</dbReference>
<dbReference type="InterPro" id="IPR013325">
    <property type="entry name" value="RNA_pol_sigma_r2"/>
</dbReference>
<dbReference type="PROSITE" id="PS50294">
    <property type="entry name" value="WD_REPEATS_REGION"/>
    <property type="match status" value="2"/>
</dbReference>
<dbReference type="Gene3D" id="2.130.10.10">
    <property type="entry name" value="YVTN repeat-like/Quinoprotein amine dehydrogenase"/>
    <property type="match status" value="3"/>
</dbReference>
<evidence type="ECO:0000256" key="3">
    <source>
        <dbReference type="PROSITE-ProRule" id="PRU00221"/>
    </source>
</evidence>
<dbReference type="SUPFAM" id="SSF88659">
    <property type="entry name" value="Sigma3 and sigma4 domains of RNA polymerase sigma factors"/>
    <property type="match status" value="1"/>
</dbReference>
<protein>
    <submittedName>
        <fullName evidence="6">Sigma-70 family RNA polymerase sigma factor</fullName>
    </submittedName>
</protein>
<gene>
    <name evidence="6" type="ORF">J8F10_02480</name>
</gene>
<dbReference type="InterPro" id="IPR015943">
    <property type="entry name" value="WD40/YVTN_repeat-like_dom_sf"/>
</dbReference>
<evidence type="ECO:0000259" key="4">
    <source>
        <dbReference type="Pfam" id="PF04542"/>
    </source>
</evidence>
<dbReference type="SUPFAM" id="SSF69322">
    <property type="entry name" value="Tricorn protease domain 2"/>
    <property type="match status" value="1"/>
</dbReference>
<dbReference type="NCBIfam" id="TIGR02937">
    <property type="entry name" value="sigma70-ECF"/>
    <property type="match status" value="1"/>
</dbReference>
<organism evidence="6 7">
    <name type="scientific">Gemmata palustris</name>
    <dbReference type="NCBI Taxonomy" id="2822762"/>
    <lineage>
        <taxon>Bacteria</taxon>
        <taxon>Pseudomonadati</taxon>
        <taxon>Planctomycetota</taxon>
        <taxon>Planctomycetia</taxon>
        <taxon>Gemmatales</taxon>
        <taxon>Gemmataceae</taxon>
        <taxon>Gemmata</taxon>
    </lineage>
</organism>
<dbReference type="SMART" id="SM00320">
    <property type="entry name" value="WD40"/>
    <property type="match status" value="7"/>
</dbReference>
<dbReference type="EMBL" id="JAGKQQ010000001">
    <property type="protein sequence ID" value="MBP3954164.1"/>
    <property type="molecule type" value="Genomic_DNA"/>
</dbReference>
<dbReference type="Proteomes" id="UP000676565">
    <property type="component" value="Unassembled WGS sequence"/>
</dbReference>
<reference evidence="6 7" key="1">
    <citation type="submission" date="2021-04" db="EMBL/GenBank/DDBJ databases">
        <authorList>
            <person name="Ivanova A."/>
        </authorList>
    </citation>
    <scope>NUCLEOTIDE SEQUENCE [LARGE SCALE GENOMIC DNA]</scope>
    <source>
        <strain evidence="6 7">G18</strain>
    </source>
</reference>
<dbReference type="PROSITE" id="PS00678">
    <property type="entry name" value="WD_REPEATS_1"/>
    <property type="match status" value="1"/>
</dbReference>
<sequence length="1036" mass="108366">MSGTISKTVTEWITRLTASSPEAEAELLHRYATTGDQEAFAALTERFAPLVWGVCSRSLRHSQDAEDAFQATFLALAKQADGLTGRGPLAPWLHQVARRSAALVYRQNQRRREVSVGETPAVAAPVIADPELVTALDEEIGRLPEKYRRPVVLCHLQQQTYAEAAKALGCSVPTICRRVTQGCELLRDRLSRRGLVPAAGLAVLFTAMVQPVSAMPPGLVTRTVQAVTSGFVGGSSVVADTVIASMRWGRTVKYVAVLSAIALAGAVGAGLTARATVPNAVSPAIEAPVVTLNPIGPRLDRLGDPLPDGAVARIGTLRMRGEGGGAGDVVFLPGGRTVASVHGRSVVSIWDIDTGKELHRLAAPVRSHQLSLNPDGRILAVCGTDEVRLLNVTNPAATTMLWSWAPKAGTGWRVRCVAFAPDGRTVAVGDAVSKVVRLFDTATGRELQALAGSVVHGLAFSPDGKVLGGLGEGRVTNGVGDGYRLLLWDLVAGLPQKTPSAATGPIRRFAFVGSSVVVTDARGARQARLIDLGTGRETGHWTDRGLHSILAPTPDGTALAELAGGKVTVRDSVTGNAVRASGAISELAIVDRQADIFGWRFSRDGRFFAAVARGGQVWVWDVVTGLQAGPHGRIHGAVQSLAFSPDGGTLTTLHGTAGRSWAVGSGVPAAPLAGNDEGEVAAREVVFPDATGPTVIQFPTPADRTLRATTWDVGSGVAADRVPIPADVWQTGAANGAASPDGRWIAWGTPTVVTLVNRATGQEARRLIPAHANPAALQFSADGGTLLRLPFGKNAVEVWGTETGTHRGTLALLPRYRSNSAHVVKLSADGQWLASTGKHADGSQALTVTEVDTGKGYRLPTLTGAGSLHALAFSPNGRLLAAAAEDGSLRVWDLASGKELRAYRGHKGRALAVLFSPDGTRIASGGFDGTGLIWIAPTPTDVHTTRSADEVWRDLASADPAAAHRATFEAAVSEMVPVIAQRLRTEPGSSAARAVVALERIGSPAAKTVLEELAARTDGNTPSRDAAAALRRLLMR</sequence>
<dbReference type="PROSITE" id="PS50082">
    <property type="entry name" value="WD_REPEATS_2"/>
    <property type="match status" value="2"/>
</dbReference>
<dbReference type="SUPFAM" id="SSF88946">
    <property type="entry name" value="Sigma2 domain of RNA polymerase sigma factors"/>
    <property type="match status" value="1"/>
</dbReference>
<dbReference type="SUPFAM" id="SSF50998">
    <property type="entry name" value="Quinoprotein alcohol dehydrogenase-like"/>
    <property type="match status" value="1"/>
</dbReference>
<keyword evidence="7" id="KW-1185">Reference proteome</keyword>
<dbReference type="InterPro" id="IPR013249">
    <property type="entry name" value="RNA_pol_sigma70_r4_t2"/>
</dbReference>
<feature type="repeat" description="WD" evidence="3">
    <location>
        <begin position="868"/>
        <end position="902"/>
    </location>
</feature>
<evidence type="ECO:0000256" key="1">
    <source>
        <dbReference type="ARBA" id="ARBA00022574"/>
    </source>
</evidence>
<evidence type="ECO:0000256" key="2">
    <source>
        <dbReference type="ARBA" id="ARBA00022737"/>
    </source>
</evidence>